<dbReference type="Proteomes" id="UP000785679">
    <property type="component" value="Unassembled WGS sequence"/>
</dbReference>
<organism evidence="1 2">
    <name type="scientific">Halteria grandinella</name>
    <dbReference type="NCBI Taxonomy" id="5974"/>
    <lineage>
        <taxon>Eukaryota</taxon>
        <taxon>Sar</taxon>
        <taxon>Alveolata</taxon>
        <taxon>Ciliophora</taxon>
        <taxon>Intramacronucleata</taxon>
        <taxon>Spirotrichea</taxon>
        <taxon>Stichotrichia</taxon>
        <taxon>Sporadotrichida</taxon>
        <taxon>Halteriidae</taxon>
        <taxon>Halteria</taxon>
    </lineage>
</organism>
<protein>
    <submittedName>
        <fullName evidence="1">Uncharacterized protein</fullName>
    </submittedName>
</protein>
<keyword evidence="2" id="KW-1185">Reference proteome</keyword>
<gene>
    <name evidence="1" type="ORF">FGO68_gene6325</name>
</gene>
<sequence>MQKQLATRSFSLYLKNRGTFTYESVALKIRDKQLDFPHGKRNKIVLCARELDYMMEYKIKERETQQEVLKSIGEVKGKYQAGQTMSEHDQKILNELESKREILSANSLVLLYRSMLQMTQKLALFEMGDMVIEDIPRNHNFLVLHSLLKHHAKLEEIDQATLGCLASFPMNPNVLYDLETIKFEEFDAVTNGTDLYWMNLIDKLEGYFKKCGRL</sequence>
<evidence type="ECO:0000313" key="2">
    <source>
        <dbReference type="Proteomes" id="UP000785679"/>
    </source>
</evidence>
<name>A0A8J8P2F1_HALGN</name>
<dbReference type="OrthoDB" id="10405059at2759"/>
<accession>A0A8J8P2F1</accession>
<dbReference type="AlphaFoldDB" id="A0A8J8P2F1"/>
<dbReference type="EMBL" id="RRYP01001358">
    <property type="protein sequence ID" value="TNV86048.1"/>
    <property type="molecule type" value="Genomic_DNA"/>
</dbReference>
<evidence type="ECO:0000313" key="1">
    <source>
        <dbReference type="EMBL" id="TNV86048.1"/>
    </source>
</evidence>
<proteinExistence type="predicted"/>
<reference evidence="1" key="1">
    <citation type="submission" date="2019-06" db="EMBL/GenBank/DDBJ databases">
        <authorList>
            <person name="Zheng W."/>
        </authorList>
    </citation>
    <scope>NUCLEOTIDE SEQUENCE</scope>
    <source>
        <strain evidence="1">QDHG01</strain>
    </source>
</reference>
<comment type="caution">
    <text evidence="1">The sequence shown here is derived from an EMBL/GenBank/DDBJ whole genome shotgun (WGS) entry which is preliminary data.</text>
</comment>